<evidence type="ECO:0000313" key="1">
    <source>
        <dbReference type="EMBL" id="PJM72334.1"/>
    </source>
</evidence>
<comment type="caution">
    <text evidence="1">The sequence shown here is derived from an EMBL/GenBank/DDBJ whole genome shotgun (WGS) entry which is preliminary data.</text>
</comment>
<organism evidence="1 2">
    <name type="scientific">Bifidobacterium primatium</name>
    <dbReference type="NCBI Taxonomy" id="2045438"/>
    <lineage>
        <taxon>Bacteria</taxon>
        <taxon>Bacillati</taxon>
        <taxon>Actinomycetota</taxon>
        <taxon>Actinomycetes</taxon>
        <taxon>Bifidobacteriales</taxon>
        <taxon>Bifidobacteriaceae</taxon>
        <taxon>Bifidobacterium</taxon>
    </lineage>
</organism>
<accession>A0A2M9H693</accession>
<proteinExistence type="predicted"/>
<dbReference type="RefSeq" id="WP_100511765.1">
    <property type="nucleotide sequence ID" value="NZ_PEBI01000006.1"/>
</dbReference>
<reference evidence="1 2" key="1">
    <citation type="submission" date="2017-10" db="EMBL/GenBank/DDBJ databases">
        <title>Draft genome sequences of strains TRE 1, TRE 9, TRE H and TRI 7, isolated from tamarins, belonging to four potential novel Bifidobacterium species.</title>
        <authorList>
            <person name="Mattarelli P."/>
            <person name="Modesto M."/>
            <person name="Puglisi E."/>
            <person name="Morelli L."/>
            <person name="Spezio C."/>
            <person name="Bonetti A."/>
            <person name="Sandri C."/>
        </authorList>
    </citation>
    <scope>NUCLEOTIDE SEQUENCE [LARGE SCALE GENOMIC DNA]</scope>
    <source>
        <strain evidence="2">TRE1</strain>
    </source>
</reference>
<dbReference type="OrthoDB" id="3235082at2"/>
<evidence type="ECO:0008006" key="3">
    <source>
        <dbReference type="Google" id="ProtNLM"/>
    </source>
</evidence>
<dbReference type="EMBL" id="PEBI01000006">
    <property type="protein sequence ID" value="PJM72334.1"/>
    <property type="molecule type" value="Genomic_DNA"/>
</dbReference>
<name>A0A2M9H693_9BIFI</name>
<dbReference type="Proteomes" id="UP000229095">
    <property type="component" value="Unassembled WGS sequence"/>
</dbReference>
<evidence type="ECO:0000313" key="2">
    <source>
        <dbReference type="Proteomes" id="UP000229095"/>
    </source>
</evidence>
<dbReference type="AlphaFoldDB" id="A0A2M9H693"/>
<protein>
    <recommendedName>
        <fullName evidence="3">DUF3168 domain-containing protein</fullName>
    </recommendedName>
</protein>
<sequence length="132" mass="14463">MSVFHPPVRTPRVEPVLLPLLRGRFPDVRFGGVRARDNPEHECVIVGEPQQPATPVSQYVRLRMSVWERRGDGTGDYAAAQRRAADICAYLTSLSPPYPICSMGLDSGPIRLADEGGTVCAYLILLLTVSTV</sequence>
<gene>
    <name evidence="1" type="ORF">CS006_10380</name>
</gene>
<keyword evidence="2" id="KW-1185">Reference proteome</keyword>